<dbReference type="EMBL" id="JBHLUB010000001">
    <property type="protein sequence ID" value="MFC0581055.1"/>
    <property type="molecule type" value="Genomic_DNA"/>
</dbReference>
<dbReference type="Pfam" id="PF00710">
    <property type="entry name" value="Asparaginase"/>
    <property type="match status" value="1"/>
</dbReference>
<sequence length="340" mass="36089">MKRIAVIGTGGTISNAGTGSLDYLSYLDSGQVLSTEDVLALNPQIREVAEISPLPFGQLRSKRLSTADWFRLAAMAQQTLDEDDVDGLVITHGTGLLEETAFFLHLVLDTEKPVVIVGSQRPPRTLSSDAQLNFVDAVRAAAAEQTSGLGVVVVMDQTVHSARDVTKRSNHRLDALTSPVAGPVGGVTVDGSVRISRVPVQLHTSTSAFARCWEQTCRDHQTDASLPRVDIVYGYGQADGVAVRAFVEAGATGLIAIGFPPGTNTPGIDEALDEAVASGVVVVQATRAFDDPRVLSRTSLLDRKLVPNSDLSPQHARILLQLCLAHGFGPAAIEQAFATY</sequence>
<dbReference type="Proteomes" id="UP001589862">
    <property type="component" value="Unassembled WGS sequence"/>
</dbReference>
<dbReference type="PROSITE" id="PS00144">
    <property type="entry name" value="ASN_GLN_ASE_1"/>
    <property type="match status" value="1"/>
</dbReference>
<evidence type="ECO:0000313" key="7">
    <source>
        <dbReference type="EMBL" id="MFC0581055.1"/>
    </source>
</evidence>
<evidence type="ECO:0000256" key="1">
    <source>
        <dbReference type="ARBA" id="ARBA00010518"/>
    </source>
</evidence>
<name>A0ABV6P7E2_9MICC</name>
<gene>
    <name evidence="7" type="ORF">ACFFFR_01450</name>
</gene>
<dbReference type="PANTHER" id="PTHR11707:SF28">
    <property type="entry name" value="60 KDA LYSOPHOSPHOLIPASE"/>
    <property type="match status" value="1"/>
</dbReference>
<dbReference type="Gene3D" id="3.40.50.40">
    <property type="match status" value="1"/>
</dbReference>
<keyword evidence="8" id="KW-1185">Reference proteome</keyword>
<evidence type="ECO:0000256" key="2">
    <source>
        <dbReference type="ARBA" id="ARBA00012920"/>
    </source>
</evidence>
<dbReference type="Pfam" id="PF17763">
    <property type="entry name" value="Asparaginase_C"/>
    <property type="match status" value="1"/>
</dbReference>
<evidence type="ECO:0000256" key="4">
    <source>
        <dbReference type="PROSITE-ProRule" id="PRU10099"/>
    </source>
</evidence>
<organism evidence="7 8">
    <name type="scientific">Micrococcoides hystricis</name>
    <dbReference type="NCBI Taxonomy" id="1572761"/>
    <lineage>
        <taxon>Bacteria</taxon>
        <taxon>Bacillati</taxon>
        <taxon>Actinomycetota</taxon>
        <taxon>Actinomycetes</taxon>
        <taxon>Micrococcales</taxon>
        <taxon>Micrococcaceae</taxon>
        <taxon>Micrococcoides</taxon>
    </lineage>
</organism>
<feature type="active site" evidence="4">
    <location>
        <position position="12"/>
    </location>
</feature>
<dbReference type="Gene3D" id="3.40.50.1170">
    <property type="entry name" value="L-asparaginase, N-terminal domain"/>
    <property type="match status" value="1"/>
</dbReference>
<feature type="domain" description="Asparaginase/glutaminase C-terminal" evidence="6">
    <location>
        <begin position="228"/>
        <end position="337"/>
    </location>
</feature>
<dbReference type="InterPro" id="IPR020827">
    <property type="entry name" value="Asparaginase/glutaminase_AS1"/>
</dbReference>
<evidence type="ECO:0000259" key="6">
    <source>
        <dbReference type="Pfam" id="PF17763"/>
    </source>
</evidence>
<evidence type="ECO:0000256" key="3">
    <source>
        <dbReference type="ARBA" id="ARBA00022801"/>
    </source>
</evidence>
<dbReference type="PROSITE" id="PS51732">
    <property type="entry name" value="ASN_GLN_ASE_3"/>
    <property type="match status" value="1"/>
</dbReference>
<accession>A0ABV6P7E2</accession>
<dbReference type="PANTHER" id="PTHR11707">
    <property type="entry name" value="L-ASPARAGINASE"/>
    <property type="match status" value="1"/>
</dbReference>
<dbReference type="InterPro" id="IPR004550">
    <property type="entry name" value="AsnASE_II"/>
</dbReference>
<dbReference type="PIRSF" id="PIRSF500176">
    <property type="entry name" value="L_ASNase"/>
    <property type="match status" value="1"/>
</dbReference>
<feature type="domain" description="L-asparaginase N-terminal" evidence="5">
    <location>
        <begin position="3"/>
        <end position="197"/>
    </location>
</feature>
<dbReference type="CDD" id="cd08964">
    <property type="entry name" value="L-asparaginase_II"/>
    <property type="match status" value="1"/>
</dbReference>
<dbReference type="InterPro" id="IPR027473">
    <property type="entry name" value="L-asparaginase_C"/>
</dbReference>
<dbReference type="EC" id="3.5.1.1" evidence="2"/>
<dbReference type="SMART" id="SM00870">
    <property type="entry name" value="Asparaginase"/>
    <property type="match status" value="1"/>
</dbReference>
<comment type="caution">
    <text evidence="7">The sequence shown here is derived from an EMBL/GenBank/DDBJ whole genome shotgun (WGS) entry which is preliminary data.</text>
</comment>
<dbReference type="InterPro" id="IPR006034">
    <property type="entry name" value="Asparaginase/glutaminase-like"/>
</dbReference>
<keyword evidence="3" id="KW-0378">Hydrolase</keyword>
<evidence type="ECO:0000313" key="8">
    <source>
        <dbReference type="Proteomes" id="UP001589862"/>
    </source>
</evidence>
<proteinExistence type="inferred from homology"/>
<dbReference type="InterPro" id="IPR040919">
    <property type="entry name" value="Asparaginase_C"/>
</dbReference>
<protein>
    <recommendedName>
        <fullName evidence="2">asparaginase</fullName>
        <ecNumber evidence="2">3.5.1.1</ecNumber>
    </recommendedName>
</protein>
<dbReference type="InterPro" id="IPR027474">
    <property type="entry name" value="L-asparaginase_N"/>
</dbReference>
<comment type="similarity">
    <text evidence="1">Belongs to the asparaginase 1 family.</text>
</comment>
<dbReference type="SUPFAM" id="SSF53774">
    <property type="entry name" value="Glutaminase/Asparaginase"/>
    <property type="match status" value="1"/>
</dbReference>
<evidence type="ECO:0000259" key="5">
    <source>
        <dbReference type="Pfam" id="PF00710"/>
    </source>
</evidence>
<dbReference type="PIRSF" id="PIRSF001220">
    <property type="entry name" value="L-ASNase_gatD"/>
    <property type="match status" value="1"/>
</dbReference>
<dbReference type="InterPro" id="IPR036152">
    <property type="entry name" value="Asp/glu_Ase-like_sf"/>
</dbReference>
<dbReference type="PRINTS" id="PR00139">
    <property type="entry name" value="ASNGLNASE"/>
</dbReference>
<dbReference type="InterPro" id="IPR037152">
    <property type="entry name" value="L-asparaginase_N_sf"/>
</dbReference>
<reference evidence="7 8" key="1">
    <citation type="submission" date="2024-09" db="EMBL/GenBank/DDBJ databases">
        <authorList>
            <person name="Sun Q."/>
            <person name="Mori K."/>
        </authorList>
    </citation>
    <scope>NUCLEOTIDE SEQUENCE [LARGE SCALE GENOMIC DNA]</scope>
    <source>
        <strain evidence="7 8">NCAIM B.02604</strain>
    </source>
</reference>
<dbReference type="RefSeq" id="WP_377457585.1">
    <property type="nucleotide sequence ID" value="NZ_JBHLUB010000001.1"/>
</dbReference>